<sequence length="69" mass="7210">MVVGSRERGGGMAIQFGGCQSIGATGSAPMITAAANVSRWTPSGFAALQEMLGKREGRRDEDEPEPDRG</sequence>
<gene>
    <name evidence="1" type="ORF">B9Z19DRAFT_1096377</name>
</gene>
<protein>
    <submittedName>
        <fullName evidence="1">Uncharacterized protein</fullName>
    </submittedName>
</protein>
<organism evidence="1 2">
    <name type="scientific">Tuber borchii</name>
    <name type="common">White truffle</name>
    <dbReference type="NCBI Taxonomy" id="42251"/>
    <lineage>
        <taxon>Eukaryota</taxon>
        <taxon>Fungi</taxon>
        <taxon>Dikarya</taxon>
        <taxon>Ascomycota</taxon>
        <taxon>Pezizomycotina</taxon>
        <taxon>Pezizomycetes</taxon>
        <taxon>Pezizales</taxon>
        <taxon>Tuberaceae</taxon>
        <taxon>Tuber</taxon>
    </lineage>
</organism>
<evidence type="ECO:0000313" key="2">
    <source>
        <dbReference type="Proteomes" id="UP000244722"/>
    </source>
</evidence>
<proteinExistence type="predicted"/>
<dbReference type="AlphaFoldDB" id="A0A2T6ZBK5"/>
<name>A0A2T6ZBK5_TUBBO</name>
<keyword evidence="2" id="KW-1185">Reference proteome</keyword>
<dbReference type="EMBL" id="NESQ01000450">
    <property type="protein sequence ID" value="PUU72875.1"/>
    <property type="molecule type" value="Genomic_DNA"/>
</dbReference>
<evidence type="ECO:0000313" key="1">
    <source>
        <dbReference type="EMBL" id="PUU72875.1"/>
    </source>
</evidence>
<accession>A0A2T6ZBK5</accession>
<dbReference type="Proteomes" id="UP000244722">
    <property type="component" value="Unassembled WGS sequence"/>
</dbReference>
<reference evidence="1 2" key="1">
    <citation type="submission" date="2017-04" db="EMBL/GenBank/DDBJ databases">
        <title>Draft genome sequence of Tuber borchii Vittad., a whitish edible truffle.</title>
        <authorList>
            <consortium name="DOE Joint Genome Institute"/>
            <person name="Murat C."/>
            <person name="Kuo A."/>
            <person name="Barry K.W."/>
            <person name="Clum A."/>
            <person name="Dockter R.B."/>
            <person name="Fauchery L."/>
            <person name="Iotti M."/>
            <person name="Kohler A."/>
            <person name="Labutti K."/>
            <person name="Lindquist E.A."/>
            <person name="Lipzen A."/>
            <person name="Ohm R.A."/>
            <person name="Wang M."/>
            <person name="Grigoriev I.V."/>
            <person name="Zambonelli A."/>
            <person name="Martin F.M."/>
        </authorList>
    </citation>
    <scope>NUCLEOTIDE SEQUENCE [LARGE SCALE GENOMIC DNA]</scope>
    <source>
        <strain evidence="1 2">Tbo3840</strain>
    </source>
</reference>
<comment type="caution">
    <text evidence="1">The sequence shown here is derived from an EMBL/GenBank/DDBJ whole genome shotgun (WGS) entry which is preliminary data.</text>
</comment>